<feature type="compositionally biased region" description="Polar residues" evidence="10">
    <location>
        <begin position="1445"/>
        <end position="1455"/>
    </location>
</feature>
<dbReference type="PROSITE" id="PS00211">
    <property type="entry name" value="ABC_TRANSPORTER_1"/>
    <property type="match status" value="2"/>
</dbReference>
<evidence type="ECO:0000259" key="13">
    <source>
        <dbReference type="PROSITE" id="PS50929"/>
    </source>
</evidence>
<dbReference type="PANTHER" id="PTHR43394">
    <property type="entry name" value="ATP-DEPENDENT PERMEASE MDL1, MITOCHONDRIAL"/>
    <property type="match status" value="1"/>
</dbReference>
<dbReference type="GO" id="GO:0015421">
    <property type="term" value="F:ABC-type oligopeptide transporter activity"/>
    <property type="evidence" value="ECO:0007669"/>
    <property type="project" value="TreeGrafter"/>
</dbReference>
<keyword evidence="5" id="KW-0677">Repeat</keyword>
<feature type="transmembrane region" description="Helical" evidence="11">
    <location>
        <begin position="42"/>
        <end position="66"/>
    </location>
</feature>
<evidence type="ECO:0000313" key="14">
    <source>
        <dbReference type="EMBL" id="EMR90075.1"/>
    </source>
</evidence>
<protein>
    <submittedName>
        <fullName evidence="14">Putative abc multidrug transporter protein</fullName>
    </submittedName>
</protein>
<dbReference type="Gene3D" id="1.20.1560.10">
    <property type="entry name" value="ABC transporter type 1, transmembrane domain"/>
    <property type="match status" value="1"/>
</dbReference>
<evidence type="ECO:0000256" key="10">
    <source>
        <dbReference type="SAM" id="MobiDB-lite"/>
    </source>
</evidence>
<dbReference type="OrthoDB" id="6500128at2759"/>
<feature type="transmembrane region" description="Helical" evidence="11">
    <location>
        <begin position="792"/>
        <end position="815"/>
    </location>
</feature>
<feature type="domain" description="ABC transmembrane type-1" evidence="13">
    <location>
        <begin position="46"/>
        <end position="343"/>
    </location>
</feature>
<evidence type="ECO:0000256" key="11">
    <source>
        <dbReference type="SAM" id="Phobius"/>
    </source>
</evidence>
<dbReference type="GO" id="GO:0005743">
    <property type="term" value="C:mitochondrial inner membrane"/>
    <property type="evidence" value="ECO:0007669"/>
    <property type="project" value="TreeGrafter"/>
</dbReference>
<feature type="transmembrane region" description="Helical" evidence="11">
    <location>
        <begin position="302"/>
        <end position="324"/>
    </location>
</feature>
<dbReference type="InterPro" id="IPR036640">
    <property type="entry name" value="ABC1_TM_sf"/>
</dbReference>
<dbReference type="CDD" id="cd18578">
    <property type="entry name" value="ABC_6TM_Pgp_ABCB1_D2_like"/>
    <property type="match status" value="1"/>
</dbReference>
<gene>
    <name evidence="14" type="ORF">BcDW1_1249</name>
</gene>
<dbReference type="Gene3D" id="3.40.50.300">
    <property type="entry name" value="P-loop containing nucleotide triphosphate hydrolases"/>
    <property type="match status" value="2"/>
</dbReference>
<reference evidence="15" key="1">
    <citation type="journal article" date="2013" name="Genome Announc.">
        <title>Draft genome sequence of Botrytis cinerea BcDW1, inoculum for noble rot of grape berries.</title>
        <authorList>
            <person name="Blanco-Ulate B."/>
            <person name="Allen G."/>
            <person name="Powell A.L."/>
            <person name="Cantu D."/>
        </authorList>
    </citation>
    <scope>NUCLEOTIDE SEQUENCE [LARGE SCALE GENOMIC DNA]</scope>
    <source>
        <strain evidence="15">BcDW1</strain>
    </source>
</reference>
<evidence type="ECO:0000256" key="3">
    <source>
        <dbReference type="ARBA" id="ARBA00022448"/>
    </source>
</evidence>
<dbReference type="Proteomes" id="UP000012045">
    <property type="component" value="Unassembled WGS sequence"/>
</dbReference>
<keyword evidence="8 11" id="KW-1133">Transmembrane helix</keyword>
<evidence type="ECO:0000256" key="1">
    <source>
        <dbReference type="ARBA" id="ARBA00004141"/>
    </source>
</evidence>
<keyword evidence="9 11" id="KW-0472">Membrane</keyword>
<evidence type="ECO:0000256" key="5">
    <source>
        <dbReference type="ARBA" id="ARBA00022737"/>
    </source>
</evidence>
<dbReference type="Pfam" id="PF00005">
    <property type="entry name" value="ABC_tran"/>
    <property type="match status" value="2"/>
</dbReference>
<dbReference type="GO" id="GO:0090374">
    <property type="term" value="P:oligopeptide export from mitochondrion"/>
    <property type="evidence" value="ECO:0007669"/>
    <property type="project" value="TreeGrafter"/>
</dbReference>
<feature type="transmembrane region" description="Helical" evidence="11">
    <location>
        <begin position="196"/>
        <end position="216"/>
    </location>
</feature>
<feature type="transmembrane region" description="Helical" evidence="11">
    <location>
        <begin position="99"/>
        <end position="120"/>
    </location>
</feature>
<dbReference type="PROSITE" id="PS50893">
    <property type="entry name" value="ABC_TRANSPORTER_2"/>
    <property type="match status" value="2"/>
</dbReference>
<evidence type="ECO:0000256" key="6">
    <source>
        <dbReference type="ARBA" id="ARBA00022741"/>
    </source>
</evidence>
<keyword evidence="6" id="KW-0547">Nucleotide-binding</keyword>
<evidence type="ECO:0000313" key="15">
    <source>
        <dbReference type="Proteomes" id="UP000012045"/>
    </source>
</evidence>
<dbReference type="FunFam" id="1.20.1560.10:FF:000057">
    <property type="entry name" value="ABC multidrug transporter SitT"/>
    <property type="match status" value="2"/>
</dbReference>
<proteinExistence type="inferred from homology"/>
<dbReference type="FunFam" id="3.40.50.300:FF:000913">
    <property type="entry name" value="ABC multidrug transporter SitT"/>
    <property type="match status" value="1"/>
</dbReference>
<feature type="domain" description="ABC transporter" evidence="12">
    <location>
        <begin position="1088"/>
        <end position="1327"/>
    </location>
</feature>
<feature type="transmembrane region" description="Helical" evidence="11">
    <location>
        <begin position="892"/>
        <end position="914"/>
    </location>
</feature>
<keyword evidence="4 11" id="KW-0812">Transmembrane</keyword>
<evidence type="ECO:0000259" key="12">
    <source>
        <dbReference type="PROSITE" id="PS50893"/>
    </source>
</evidence>
<organism evidence="14 15">
    <name type="scientific">Botryotinia fuckeliana (strain BcDW1)</name>
    <name type="common">Noble rot fungus</name>
    <name type="synonym">Botrytis cinerea</name>
    <dbReference type="NCBI Taxonomy" id="1290391"/>
    <lineage>
        <taxon>Eukaryota</taxon>
        <taxon>Fungi</taxon>
        <taxon>Dikarya</taxon>
        <taxon>Ascomycota</taxon>
        <taxon>Pezizomycotina</taxon>
        <taxon>Leotiomycetes</taxon>
        <taxon>Helotiales</taxon>
        <taxon>Sclerotiniaceae</taxon>
        <taxon>Botrytis</taxon>
    </lineage>
</organism>
<dbReference type="PANTHER" id="PTHR43394:SF11">
    <property type="entry name" value="ATP-BINDING CASSETTE TRANSPORTER"/>
    <property type="match status" value="1"/>
</dbReference>
<accession>M7U8T5</accession>
<feature type="domain" description="ABC transmembrane type-1" evidence="13">
    <location>
        <begin position="750"/>
        <end position="1038"/>
    </location>
</feature>
<dbReference type="STRING" id="1290391.M7U8T5"/>
<dbReference type="HOGENOM" id="CLU_000604_17_0_1"/>
<evidence type="ECO:0000256" key="8">
    <source>
        <dbReference type="ARBA" id="ARBA00022989"/>
    </source>
</evidence>
<dbReference type="InterPro" id="IPR027417">
    <property type="entry name" value="P-loop_NTPase"/>
</dbReference>
<dbReference type="EMBL" id="KB707716">
    <property type="protein sequence ID" value="EMR90075.1"/>
    <property type="molecule type" value="Genomic_DNA"/>
</dbReference>
<evidence type="ECO:0000256" key="7">
    <source>
        <dbReference type="ARBA" id="ARBA00022840"/>
    </source>
</evidence>
<dbReference type="SUPFAM" id="SSF90123">
    <property type="entry name" value="ABC transporter transmembrane region"/>
    <property type="match status" value="2"/>
</dbReference>
<feature type="region of interest" description="Disordered" evidence="10">
    <location>
        <begin position="1428"/>
        <end position="1461"/>
    </location>
</feature>
<feature type="region of interest" description="Disordered" evidence="10">
    <location>
        <begin position="698"/>
        <end position="724"/>
    </location>
</feature>
<dbReference type="InterPro" id="IPR003439">
    <property type="entry name" value="ABC_transporter-like_ATP-bd"/>
</dbReference>
<feature type="transmembrane region" description="Helical" evidence="11">
    <location>
        <begin position="862"/>
        <end position="886"/>
    </location>
</feature>
<dbReference type="PROSITE" id="PS50929">
    <property type="entry name" value="ABC_TM1F"/>
    <property type="match status" value="2"/>
</dbReference>
<sequence>MSKLSALKDRIVGLPSKVAGAEKQSGQYLRLLLSSDPEPLDYVLLVVGLITSVASGVPFPLLGILFGQLVDDLNSTSCSTSSTSSASLTDGVVTKVLDVIYVTIANFCLIYIHTGCWSLLGERLVRRLRMRYLDVLLRQEVAFFDTLPSGEVASRLDVDLQTIQTGTSEKVGIFIASISYFVASYVVSFIKSAKLAGMLISLVPAYLLMALVGGHFTQKYASRMSDHVAAATAIASAGLSNMSLVQAMGASSRLEAVYARHIGAAQREGIMKAIVASVQLGCLYFIAYSANALAFWQGSREIAASVDTGSGTTVGAVYTVIFLLVDSSFIVSQIAPFMQIFAAASSAFTKLVVTINKPSLIDGTTTTEGQTFTTIPGDLEFKNVEFAYPSRPEVVVLKSFSLRIPTNKHTALVGLSGSGKSTVAALVQRLYDPVRGDVFIGEHNMKTINVKCARSFIGTVAQNSTLLDRSILENIAYGLVNSPLPEHIELRETLLDSSLPDLAQAIREGANPEEALAASSANVQTIVRLVRDAATEADALGFIDRLQYGMSTEAGPGGNRLSGGQKQRVALARAIVRRPSILLLDEATASLDSASEHLIQMALERVSEGRTTISIAHRLSTIKNADNIVVMSQGEILEQGTYTDLLARDGAFANLVRLQTLASSDEPISEIQTEDANEDEEYLQEKIDNTEFAKVRSLDNTGKSTPVAENSDSGETLAPKDDKTATKGRSFLSTFFGIMSMARPHLFFVFLGIAGAVIVGGSYSGEAVIFGHTVSSLSPCLSPASIRSNGSLYGLLFFVLALIEFFANVISASSFGRVSEKLLYRVRVLALKSLFAQDIQWHESENRSPGTLISYISADANALSGITGTLLGVMLSIIVSMVSGIILAHAVAWRIAVVLLATIPVLLSSGFLRLKILARFHERHAKAFSNSVSIATEAVSAIKTVAIFSLEGETVQVFNRSLKAPYTATLKTIAYGNFWLAMAYSMSNLVYALAYWWGARNVAEGRYNQQQFFTVLPALLFSAQLCGQMFSLAPDISKAGVSAARVLDLIDIGPENLLESKNSRATDDPEASQGMIEKQPIRSGGLAVRFNNVRFSYPARPDIEVLKGLTINITPGTFCALVGRSGAGKSTIIALLERFYSPASGSVEIDGQDISKIDGVAFRDDIALVPQESVLFDGTVRFNLELGARVGHTPTMEEIESACKLANIHDTIVSLPEGYETPCGSNGGQFSGGQLQRLSIARALLRKPRLLLLDESTSALDAESEKLFEEALEKTAKGVTVIAIAHRLRTIKKASTIFAIDGGICVDQGSHDELVARNEEYRANAAFQTLVPSWRPGQRYAETHIAGCLRGVLVNGTPRRISQGAFVASWSTSPKNDQQRAKNFIRSITRKRGRRKVTNPGPATIAINQSSIILNSSQTGNTIVGASTYQDEPGTTCADSEADNDNNSRNATVDSSLDKQDSLAMEVSDTKRLQEILGCLEDSRMTLTDDKKMLLTHGNVYLQDIMLDYARRTGEVKPIHFSILDAESITTLDLVREDCEQITDCVEESPLPRFPLELLQALEKYEKANSYEHSCLIERTMSHRGDIKWIGDVSCHIVRLLENSGTIFDEDLSEGVWDCLVYPRFLDEVFCEIPELVLQRKEISLSATRYQPYSYFINEPRFDAIARRRKLSADGSSQSCYELLVLETIRKWEGELSAKWLNDFDKLVGGLRAMLCHIGELVENDPTVMKKIKVVGILQAGRRHQLLIMSCIGKDVFYLKCGHVHELPGELKDMKKLQYIFASYWKAREIVRCGVRLLEEFLQRNLEQDQKAMNILSPNFL</sequence>
<dbReference type="GO" id="GO:0016887">
    <property type="term" value="F:ATP hydrolysis activity"/>
    <property type="evidence" value="ECO:0007669"/>
    <property type="project" value="InterPro"/>
</dbReference>
<dbReference type="Pfam" id="PF00664">
    <property type="entry name" value="ABC_membrane"/>
    <property type="match status" value="2"/>
</dbReference>
<dbReference type="InterPro" id="IPR003593">
    <property type="entry name" value="AAA+_ATPase"/>
</dbReference>
<evidence type="ECO:0000256" key="2">
    <source>
        <dbReference type="ARBA" id="ARBA00007577"/>
    </source>
</evidence>
<dbReference type="CDD" id="cd18577">
    <property type="entry name" value="ABC_6TM_Pgp_ABCB1_D1_like"/>
    <property type="match status" value="1"/>
</dbReference>
<evidence type="ECO:0000256" key="9">
    <source>
        <dbReference type="ARBA" id="ARBA00023136"/>
    </source>
</evidence>
<name>M7U8T5_BOTF1</name>
<feature type="transmembrane region" description="Helical" evidence="11">
    <location>
        <begin position="978"/>
        <end position="998"/>
    </location>
</feature>
<evidence type="ECO:0000256" key="4">
    <source>
        <dbReference type="ARBA" id="ARBA00022692"/>
    </source>
</evidence>
<dbReference type="GO" id="GO:0005524">
    <property type="term" value="F:ATP binding"/>
    <property type="evidence" value="ECO:0007669"/>
    <property type="project" value="UniProtKB-KW"/>
</dbReference>
<comment type="similarity">
    <text evidence="2">Belongs to the ABC transporter superfamily. ABCB family. Multidrug resistance exporter (TC 3.A.1.201) subfamily.</text>
</comment>
<dbReference type="InterPro" id="IPR039421">
    <property type="entry name" value="Type_1_exporter"/>
</dbReference>
<dbReference type="SUPFAM" id="SSF52540">
    <property type="entry name" value="P-loop containing nucleoside triphosphate hydrolases"/>
    <property type="match status" value="2"/>
</dbReference>
<keyword evidence="7" id="KW-0067">ATP-binding</keyword>
<feature type="transmembrane region" description="Helical" evidence="11">
    <location>
        <begin position="269"/>
        <end position="290"/>
    </location>
</feature>
<dbReference type="InterPro" id="IPR017871">
    <property type="entry name" value="ABC_transporter-like_CS"/>
</dbReference>
<dbReference type="InterPro" id="IPR011527">
    <property type="entry name" value="ABC1_TM_dom"/>
</dbReference>
<comment type="subcellular location">
    <subcellularLocation>
        <location evidence="1">Membrane</location>
        <topology evidence="1">Multi-pass membrane protein</topology>
    </subcellularLocation>
</comment>
<keyword evidence="3" id="KW-0813">Transport</keyword>
<dbReference type="SMART" id="SM00382">
    <property type="entry name" value="AAA"/>
    <property type="match status" value="2"/>
</dbReference>
<feature type="domain" description="ABC transporter" evidence="12">
    <location>
        <begin position="379"/>
        <end position="658"/>
    </location>
</feature>
<feature type="transmembrane region" description="Helical" evidence="11">
    <location>
        <begin position="171"/>
        <end position="190"/>
    </location>
</feature>
<feature type="compositionally biased region" description="Polar residues" evidence="10">
    <location>
        <begin position="698"/>
        <end position="714"/>
    </location>
</feature>
<feature type="transmembrane region" description="Helical" evidence="11">
    <location>
        <begin position="746"/>
        <end position="772"/>
    </location>
</feature>